<comment type="caution">
    <text evidence="1">The sequence shown here is derived from an EMBL/GenBank/DDBJ whole genome shotgun (WGS) entry which is preliminary data.</text>
</comment>
<organism evidence="1 2">
    <name type="scientific">Acetobacter pomorum DM001</name>
    <dbReference type="NCBI Taxonomy" id="945681"/>
    <lineage>
        <taxon>Bacteria</taxon>
        <taxon>Pseudomonadati</taxon>
        <taxon>Pseudomonadota</taxon>
        <taxon>Alphaproteobacteria</taxon>
        <taxon>Acetobacterales</taxon>
        <taxon>Acetobacteraceae</taxon>
        <taxon>Acetobacter</taxon>
    </lineage>
</organism>
<dbReference type="InterPro" id="IPR025961">
    <property type="entry name" value="Metal_resist"/>
</dbReference>
<dbReference type="GO" id="GO:0051082">
    <property type="term" value="F:unfolded protein binding"/>
    <property type="evidence" value="ECO:0007669"/>
    <property type="project" value="TreeGrafter"/>
</dbReference>
<dbReference type="AlphaFoldDB" id="F1YTQ4"/>
<dbReference type="PANTHER" id="PTHR38102">
    <property type="entry name" value="PERIPLASMIC CHAPERONE SPY"/>
    <property type="match status" value="1"/>
</dbReference>
<evidence type="ECO:0008006" key="3">
    <source>
        <dbReference type="Google" id="ProtNLM"/>
    </source>
</evidence>
<dbReference type="PANTHER" id="PTHR38102:SF1">
    <property type="entry name" value="PERIPLASMIC CHAPERONE SPY"/>
    <property type="match status" value="1"/>
</dbReference>
<sequence>MASLQSSPSMEQFKLLRSIDIMKIKKTLLAAIVAAGVSVAGVSAHAEPGNGFNGNGFGPGIPGAGLNALDGIDLTKKQRKQIQTILQEAHRQDQAQDLRGDFDKIHRQIEDALTSPGSVDKDKVATLQQEMATLRAQRESQHLETASRIHDVLTTDQLAQIHARQVKIHDLLDQLHAVEHPAPASDAGKSGK</sequence>
<protein>
    <recommendedName>
        <fullName evidence="3">Periplasmic heavy metal sensor</fullName>
    </recommendedName>
</protein>
<accession>F1YTQ4</accession>
<evidence type="ECO:0000313" key="2">
    <source>
        <dbReference type="Proteomes" id="UP000018454"/>
    </source>
</evidence>
<dbReference type="GO" id="GO:0030288">
    <property type="term" value="C:outer membrane-bounded periplasmic space"/>
    <property type="evidence" value="ECO:0007669"/>
    <property type="project" value="TreeGrafter"/>
</dbReference>
<dbReference type="Gene3D" id="1.20.120.1490">
    <property type="match status" value="1"/>
</dbReference>
<gene>
    <name evidence="1" type="primary">cpxP</name>
    <name evidence="1" type="ORF">APO_1403</name>
</gene>
<dbReference type="Pfam" id="PF13801">
    <property type="entry name" value="Metal_resist"/>
    <property type="match status" value="1"/>
</dbReference>
<dbReference type="EMBL" id="AEUP01000026">
    <property type="protein sequence ID" value="EGE47769.1"/>
    <property type="molecule type" value="Genomic_DNA"/>
</dbReference>
<dbReference type="Proteomes" id="UP000018454">
    <property type="component" value="Unassembled WGS sequence"/>
</dbReference>
<evidence type="ECO:0000313" key="1">
    <source>
        <dbReference type="EMBL" id="EGE47769.1"/>
    </source>
</evidence>
<proteinExistence type="predicted"/>
<dbReference type="InterPro" id="IPR052211">
    <property type="entry name" value="Cpx_auxiliary_protein"/>
</dbReference>
<reference evidence="1 2" key="1">
    <citation type="journal article" date="2011" name="Science">
        <title>Drosophila microbiome modulates host developmental and metabolic homeostasis via insulin signaling.</title>
        <authorList>
            <person name="Shin S.C."/>
            <person name="Kim S.H."/>
            <person name="You H."/>
            <person name="Kim B."/>
            <person name="Kim A.C."/>
            <person name="Lee K.A."/>
            <person name="Yoon J.H."/>
            <person name="Ryu J.H."/>
            <person name="Lee W.J."/>
        </authorList>
    </citation>
    <scope>NUCLEOTIDE SEQUENCE [LARGE SCALE GENOMIC DNA]</scope>
    <source>
        <strain evidence="1 2">DM001</strain>
    </source>
</reference>
<name>F1YTQ4_9PROT</name>